<dbReference type="SUPFAM" id="SSF52172">
    <property type="entry name" value="CheY-like"/>
    <property type="match status" value="1"/>
</dbReference>
<keyword evidence="8" id="KW-0902">Two-component regulatory system</keyword>
<dbReference type="EMBL" id="FQZY01000010">
    <property type="protein sequence ID" value="SHJ52144.1"/>
    <property type="molecule type" value="Genomic_DNA"/>
</dbReference>
<dbReference type="InterPro" id="IPR004358">
    <property type="entry name" value="Sig_transdc_His_kin-like_C"/>
</dbReference>
<evidence type="ECO:0000256" key="5">
    <source>
        <dbReference type="ARBA" id="ARBA00022553"/>
    </source>
</evidence>
<keyword evidence="14" id="KW-1185">Reference proteome</keyword>
<dbReference type="EC" id="2.7.13.3" evidence="3"/>
<dbReference type="PROSITE" id="PS50110">
    <property type="entry name" value="RESPONSE_REGULATORY"/>
    <property type="match status" value="1"/>
</dbReference>
<comment type="catalytic activity">
    <reaction evidence="1">
        <text>ATP + protein L-histidine = ADP + protein N-phospho-L-histidine.</text>
        <dbReference type="EC" id="2.7.13.3"/>
    </reaction>
</comment>
<dbReference type="GO" id="GO:0016020">
    <property type="term" value="C:membrane"/>
    <property type="evidence" value="ECO:0007669"/>
    <property type="project" value="UniProtKB-SubCell"/>
</dbReference>
<evidence type="ECO:0000256" key="6">
    <source>
        <dbReference type="ARBA" id="ARBA00022679"/>
    </source>
</evidence>
<feature type="modified residue" description="4-aspartylphosphate" evidence="10">
    <location>
        <position position="57"/>
    </location>
</feature>
<dbReference type="InterPro" id="IPR003661">
    <property type="entry name" value="HisK_dim/P_dom"/>
</dbReference>
<dbReference type="SMART" id="SM00387">
    <property type="entry name" value="HATPase_c"/>
    <property type="match status" value="1"/>
</dbReference>
<dbReference type="InterPro" id="IPR036890">
    <property type="entry name" value="HATPase_C_sf"/>
</dbReference>
<dbReference type="InterPro" id="IPR011006">
    <property type="entry name" value="CheY-like_superfamily"/>
</dbReference>
<keyword evidence="5 10" id="KW-0597">Phosphoprotein</keyword>
<dbReference type="Pfam" id="PF02518">
    <property type="entry name" value="HATPase_c"/>
    <property type="match status" value="1"/>
</dbReference>
<dbReference type="PANTHER" id="PTHR43547:SF2">
    <property type="entry name" value="HYBRID SIGNAL TRANSDUCTION HISTIDINE KINASE C"/>
    <property type="match status" value="1"/>
</dbReference>
<evidence type="ECO:0000256" key="1">
    <source>
        <dbReference type="ARBA" id="ARBA00000085"/>
    </source>
</evidence>
<evidence type="ECO:0000259" key="12">
    <source>
        <dbReference type="PROSITE" id="PS50110"/>
    </source>
</evidence>
<dbReference type="SMART" id="SM00388">
    <property type="entry name" value="HisKA"/>
    <property type="match status" value="1"/>
</dbReference>
<evidence type="ECO:0000256" key="3">
    <source>
        <dbReference type="ARBA" id="ARBA00012438"/>
    </source>
</evidence>
<dbReference type="STRING" id="1121950.SAMN02745243_00794"/>
<dbReference type="RefSeq" id="WP_073105467.1">
    <property type="nucleotide sequence ID" value="NZ_FQZY01000010.1"/>
</dbReference>
<dbReference type="SUPFAM" id="SSF55874">
    <property type="entry name" value="ATPase domain of HSP90 chaperone/DNA topoisomerase II/histidine kinase"/>
    <property type="match status" value="1"/>
</dbReference>
<sequence length="360" mass="40834">MPETAVYSVMVVDDSPEQIRYISEILKAEGCRIYAATSCEAAFKILEHSLPNLIILDIVMPDMDGFEMCRRLKADQTTEDIPVMFATAYHDSDYIGEGFAAGGCDYLVKPFIREELLERVKVRIRLSRKRIELQEAYAELDKFCYTLSHDIRAPLYVIRQLAELLKNEVSGGDPEEAVKISNMILEKATGAANMTDGLHHFSKALYETVDKTKVDMDTIFEEVYEELSMLEENREIQFEKKVLPSLMGDSVLVRLVIQNVLSNALKFTRTCEVARISVSFRKTHDCVKYGITDNGIGMKQTESEDVFQIFRRLHSPEEYEGEGIGLATVKRIMFRHGGNVKIESEPGKGTSVWLIFPSDV</sequence>
<reference evidence="13 14" key="1">
    <citation type="submission" date="2016-11" db="EMBL/GenBank/DDBJ databases">
        <authorList>
            <person name="Jaros S."/>
            <person name="Januszkiewicz K."/>
            <person name="Wedrychowicz H."/>
        </authorList>
    </citation>
    <scope>NUCLEOTIDE SEQUENCE [LARGE SCALE GENOMIC DNA]</scope>
    <source>
        <strain evidence="13 14">DSM 15480</strain>
    </source>
</reference>
<dbReference type="GO" id="GO:0000155">
    <property type="term" value="F:phosphorelay sensor kinase activity"/>
    <property type="evidence" value="ECO:0007669"/>
    <property type="project" value="InterPro"/>
</dbReference>
<name>A0A1M6JZS7_9FIRM</name>
<keyword evidence="6" id="KW-0808">Transferase</keyword>
<evidence type="ECO:0000256" key="10">
    <source>
        <dbReference type="PROSITE-ProRule" id="PRU00169"/>
    </source>
</evidence>
<dbReference type="InterPro" id="IPR003594">
    <property type="entry name" value="HATPase_dom"/>
</dbReference>
<evidence type="ECO:0000256" key="4">
    <source>
        <dbReference type="ARBA" id="ARBA00018672"/>
    </source>
</evidence>
<dbReference type="Gene3D" id="3.40.50.2300">
    <property type="match status" value="1"/>
</dbReference>
<proteinExistence type="predicted"/>
<evidence type="ECO:0000259" key="11">
    <source>
        <dbReference type="PROSITE" id="PS50109"/>
    </source>
</evidence>
<dbReference type="PRINTS" id="PR00344">
    <property type="entry name" value="BCTRLSENSOR"/>
</dbReference>
<dbReference type="AlphaFoldDB" id="A0A1M6JZS7"/>
<dbReference type="Proteomes" id="UP000184301">
    <property type="component" value="Unassembled WGS sequence"/>
</dbReference>
<evidence type="ECO:0000256" key="8">
    <source>
        <dbReference type="ARBA" id="ARBA00023012"/>
    </source>
</evidence>
<dbReference type="Pfam" id="PF00512">
    <property type="entry name" value="HisKA"/>
    <property type="match status" value="1"/>
</dbReference>
<dbReference type="CDD" id="cd00082">
    <property type="entry name" value="HisKA"/>
    <property type="match status" value="1"/>
</dbReference>
<comment type="function">
    <text evidence="9">May play the central regulatory role in sporulation. It may be an element of the effector pathway responsible for the activation of sporulation genes in response to nutritional stress. Spo0A may act in concert with spo0H (a sigma factor) to control the expression of some genes that are critical to the sporulation process.</text>
</comment>
<comment type="subcellular location">
    <subcellularLocation>
        <location evidence="2">Membrane</location>
    </subcellularLocation>
</comment>
<dbReference type="Pfam" id="PF00072">
    <property type="entry name" value="Response_reg"/>
    <property type="match status" value="1"/>
</dbReference>
<gene>
    <name evidence="13" type="ORF">SAMN02745243_00794</name>
</gene>
<evidence type="ECO:0000256" key="2">
    <source>
        <dbReference type="ARBA" id="ARBA00004370"/>
    </source>
</evidence>
<keyword evidence="7 13" id="KW-0418">Kinase</keyword>
<protein>
    <recommendedName>
        <fullName evidence="4">Stage 0 sporulation protein A homolog</fullName>
        <ecNumber evidence="3">2.7.13.3</ecNumber>
    </recommendedName>
</protein>
<dbReference type="PANTHER" id="PTHR43547">
    <property type="entry name" value="TWO-COMPONENT HISTIDINE KINASE"/>
    <property type="match status" value="1"/>
</dbReference>
<dbReference type="Gene3D" id="1.10.287.130">
    <property type="match status" value="1"/>
</dbReference>
<evidence type="ECO:0000313" key="14">
    <source>
        <dbReference type="Proteomes" id="UP000184301"/>
    </source>
</evidence>
<dbReference type="OrthoDB" id="9813394at2"/>
<dbReference type="SMART" id="SM00448">
    <property type="entry name" value="REC"/>
    <property type="match status" value="1"/>
</dbReference>
<dbReference type="InterPro" id="IPR001789">
    <property type="entry name" value="Sig_transdc_resp-reg_receiver"/>
</dbReference>
<accession>A0A1M6JZS7</accession>
<dbReference type="FunFam" id="3.30.565.10:FF:000006">
    <property type="entry name" value="Sensor histidine kinase WalK"/>
    <property type="match status" value="1"/>
</dbReference>
<evidence type="ECO:0000256" key="7">
    <source>
        <dbReference type="ARBA" id="ARBA00022777"/>
    </source>
</evidence>
<dbReference type="PROSITE" id="PS50109">
    <property type="entry name" value="HIS_KIN"/>
    <property type="match status" value="1"/>
</dbReference>
<feature type="domain" description="Histidine kinase" evidence="11">
    <location>
        <begin position="146"/>
        <end position="360"/>
    </location>
</feature>
<organism evidence="13 14">
    <name type="scientific">Hespellia stercorisuis DSM 15480</name>
    <dbReference type="NCBI Taxonomy" id="1121950"/>
    <lineage>
        <taxon>Bacteria</taxon>
        <taxon>Bacillati</taxon>
        <taxon>Bacillota</taxon>
        <taxon>Clostridia</taxon>
        <taxon>Lachnospirales</taxon>
        <taxon>Lachnospiraceae</taxon>
        <taxon>Hespellia</taxon>
    </lineage>
</organism>
<feature type="domain" description="Response regulatory" evidence="12">
    <location>
        <begin position="8"/>
        <end position="124"/>
    </location>
</feature>
<evidence type="ECO:0000313" key="13">
    <source>
        <dbReference type="EMBL" id="SHJ52144.1"/>
    </source>
</evidence>
<dbReference type="InterPro" id="IPR005467">
    <property type="entry name" value="His_kinase_dom"/>
</dbReference>
<evidence type="ECO:0000256" key="9">
    <source>
        <dbReference type="ARBA" id="ARBA00024867"/>
    </source>
</evidence>
<dbReference type="Gene3D" id="3.30.565.10">
    <property type="entry name" value="Histidine kinase-like ATPase, C-terminal domain"/>
    <property type="match status" value="1"/>
</dbReference>